<sequence>MTGGLNALTIWGGWNGGHRGLDLAVGLLSWVLAPLLVWRPAVGALVVAPLAALSPVGSPAATAGTLQVARRCRFSLAAAVAAVGFAAHVAQGAWRPNGGISLGWWLLLIALAHGALLGWGAWAQARAALIRSLRDRARRAEAEQGRRVAEARIAERHRIAREMHDVLAHRLSLLATFAGAMEYRPDSSPERLAGAAGVVRAGVHQALDELREVVTLLRDDDPRTADGETSDVRADYRPQPALTDIPRLIGESRETGTPVQLRDEVDDPSTAPTVTARTAYRIVQEGLTNARKHACGQPVVVTLRGRPGARLVVEIRNPLGTEPVVTPGAGVGLIGLTERVHLAGGQLDHRADDGEFRVHAWIPWPA</sequence>
<keyword evidence="5" id="KW-0547">Nucleotide-binding</keyword>
<dbReference type="PANTHER" id="PTHR24421:SF10">
    <property type="entry name" value="NITRATE_NITRITE SENSOR PROTEIN NARQ"/>
    <property type="match status" value="1"/>
</dbReference>
<feature type="transmembrane region" description="Helical" evidence="9">
    <location>
        <begin position="74"/>
        <end position="90"/>
    </location>
</feature>
<reference evidence="11" key="2">
    <citation type="submission" date="2020-09" db="EMBL/GenBank/DDBJ databases">
        <authorList>
            <person name="Sun Q."/>
            <person name="Zhou Y."/>
        </authorList>
    </citation>
    <scope>NUCLEOTIDE SEQUENCE</scope>
    <source>
        <strain evidence="11">CGMCC 4.7299</strain>
    </source>
</reference>
<feature type="transmembrane region" description="Helical" evidence="9">
    <location>
        <begin position="27"/>
        <end position="53"/>
    </location>
</feature>
<accession>A0A8J3BWW5</accession>
<evidence type="ECO:0000313" key="11">
    <source>
        <dbReference type="EMBL" id="GGK86302.1"/>
    </source>
</evidence>
<evidence type="ECO:0000256" key="7">
    <source>
        <dbReference type="ARBA" id="ARBA00022840"/>
    </source>
</evidence>
<comment type="caution">
    <text evidence="11">The sequence shown here is derived from an EMBL/GenBank/DDBJ whole genome shotgun (WGS) entry which is preliminary data.</text>
</comment>
<reference evidence="11" key="1">
    <citation type="journal article" date="2014" name="Int. J. Syst. Evol. Microbiol.">
        <title>Complete genome sequence of Corynebacterium casei LMG S-19264T (=DSM 44701T), isolated from a smear-ripened cheese.</title>
        <authorList>
            <consortium name="US DOE Joint Genome Institute (JGI-PGF)"/>
            <person name="Walter F."/>
            <person name="Albersmeier A."/>
            <person name="Kalinowski J."/>
            <person name="Ruckert C."/>
        </authorList>
    </citation>
    <scope>NUCLEOTIDE SEQUENCE</scope>
    <source>
        <strain evidence="11">CGMCC 4.7299</strain>
    </source>
</reference>
<dbReference type="GO" id="GO:0005524">
    <property type="term" value="F:ATP binding"/>
    <property type="evidence" value="ECO:0007669"/>
    <property type="project" value="UniProtKB-KW"/>
</dbReference>
<evidence type="ECO:0000313" key="12">
    <source>
        <dbReference type="Proteomes" id="UP000656042"/>
    </source>
</evidence>
<dbReference type="EC" id="2.7.13.3" evidence="2"/>
<feature type="domain" description="Signal transduction histidine kinase subgroup 3 dimerisation and phosphoacceptor" evidence="10">
    <location>
        <begin position="155"/>
        <end position="220"/>
    </location>
</feature>
<evidence type="ECO:0000256" key="1">
    <source>
        <dbReference type="ARBA" id="ARBA00000085"/>
    </source>
</evidence>
<keyword evidence="9" id="KW-1133">Transmembrane helix</keyword>
<feature type="transmembrane region" description="Helical" evidence="9">
    <location>
        <begin position="102"/>
        <end position="122"/>
    </location>
</feature>
<evidence type="ECO:0000256" key="6">
    <source>
        <dbReference type="ARBA" id="ARBA00022777"/>
    </source>
</evidence>
<dbReference type="GO" id="GO:0046983">
    <property type="term" value="F:protein dimerization activity"/>
    <property type="evidence" value="ECO:0007669"/>
    <property type="project" value="InterPro"/>
</dbReference>
<dbReference type="Proteomes" id="UP000656042">
    <property type="component" value="Unassembled WGS sequence"/>
</dbReference>
<dbReference type="InterPro" id="IPR050482">
    <property type="entry name" value="Sensor_HK_TwoCompSys"/>
</dbReference>
<evidence type="ECO:0000256" key="3">
    <source>
        <dbReference type="ARBA" id="ARBA00022553"/>
    </source>
</evidence>
<dbReference type="Pfam" id="PF07730">
    <property type="entry name" value="HisKA_3"/>
    <property type="match status" value="1"/>
</dbReference>
<keyword evidence="6" id="KW-0418">Kinase</keyword>
<protein>
    <recommendedName>
        <fullName evidence="2">histidine kinase</fullName>
        <ecNumber evidence="2">2.7.13.3</ecNumber>
    </recommendedName>
</protein>
<dbReference type="Gene3D" id="3.30.565.10">
    <property type="entry name" value="Histidine kinase-like ATPase, C-terminal domain"/>
    <property type="match status" value="1"/>
</dbReference>
<dbReference type="PANTHER" id="PTHR24421">
    <property type="entry name" value="NITRATE/NITRITE SENSOR PROTEIN NARX-RELATED"/>
    <property type="match status" value="1"/>
</dbReference>
<evidence type="ECO:0000256" key="2">
    <source>
        <dbReference type="ARBA" id="ARBA00012438"/>
    </source>
</evidence>
<dbReference type="InterPro" id="IPR011712">
    <property type="entry name" value="Sig_transdc_His_kin_sub3_dim/P"/>
</dbReference>
<dbReference type="CDD" id="cd16917">
    <property type="entry name" value="HATPase_UhpB-NarQ-NarX-like"/>
    <property type="match status" value="1"/>
</dbReference>
<evidence type="ECO:0000256" key="9">
    <source>
        <dbReference type="SAM" id="Phobius"/>
    </source>
</evidence>
<dbReference type="Gene3D" id="1.20.5.1930">
    <property type="match status" value="1"/>
</dbReference>
<comment type="catalytic activity">
    <reaction evidence="1">
        <text>ATP + protein L-histidine = ADP + protein N-phospho-L-histidine.</text>
        <dbReference type="EC" id="2.7.13.3"/>
    </reaction>
</comment>
<evidence type="ECO:0000256" key="4">
    <source>
        <dbReference type="ARBA" id="ARBA00022679"/>
    </source>
</evidence>
<gene>
    <name evidence="11" type="ORF">GCM10012284_20690</name>
</gene>
<dbReference type="GO" id="GO:0016020">
    <property type="term" value="C:membrane"/>
    <property type="evidence" value="ECO:0007669"/>
    <property type="project" value="InterPro"/>
</dbReference>
<keyword evidence="4" id="KW-0808">Transferase</keyword>
<dbReference type="InterPro" id="IPR036890">
    <property type="entry name" value="HATPase_C_sf"/>
</dbReference>
<organism evidence="11 12">
    <name type="scientific">Mangrovihabitans endophyticus</name>
    <dbReference type="NCBI Taxonomy" id="1751298"/>
    <lineage>
        <taxon>Bacteria</taxon>
        <taxon>Bacillati</taxon>
        <taxon>Actinomycetota</taxon>
        <taxon>Actinomycetes</taxon>
        <taxon>Micromonosporales</taxon>
        <taxon>Micromonosporaceae</taxon>
        <taxon>Mangrovihabitans</taxon>
    </lineage>
</organism>
<keyword evidence="7" id="KW-0067">ATP-binding</keyword>
<proteinExistence type="predicted"/>
<keyword evidence="8" id="KW-0902">Two-component regulatory system</keyword>
<keyword evidence="3" id="KW-0597">Phosphoprotein</keyword>
<keyword evidence="9" id="KW-0812">Transmembrane</keyword>
<name>A0A8J3BWW5_9ACTN</name>
<dbReference type="AlphaFoldDB" id="A0A8J3BWW5"/>
<evidence type="ECO:0000256" key="8">
    <source>
        <dbReference type="ARBA" id="ARBA00023012"/>
    </source>
</evidence>
<keyword evidence="9" id="KW-0472">Membrane</keyword>
<dbReference type="SUPFAM" id="SSF55874">
    <property type="entry name" value="ATPase domain of HSP90 chaperone/DNA topoisomerase II/histidine kinase"/>
    <property type="match status" value="1"/>
</dbReference>
<evidence type="ECO:0000256" key="5">
    <source>
        <dbReference type="ARBA" id="ARBA00022741"/>
    </source>
</evidence>
<dbReference type="GO" id="GO:0000155">
    <property type="term" value="F:phosphorelay sensor kinase activity"/>
    <property type="evidence" value="ECO:0007669"/>
    <property type="project" value="InterPro"/>
</dbReference>
<evidence type="ECO:0000259" key="10">
    <source>
        <dbReference type="Pfam" id="PF07730"/>
    </source>
</evidence>
<dbReference type="EMBL" id="BMMX01000006">
    <property type="protein sequence ID" value="GGK86302.1"/>
    <property type="molecule type" value="Genomic_DNA"/>
</dbReference>
<keyword evidence="12" id="KW-1185">Reference proteome</keyword>